<dbReference type="OrthoDB" id="5591953at2759"/>
<feature type="transmembrane region" description="Helical" evidence="5">
    <location>
        <begin position="67"/>
        <end position="92"/>
    </location>
</feature>
<feature type="transmembrane region" description="Helical" evidence="5">
    <location>
        <begin position="132"/>
        <end position="160"/>
    </location>
</feature>
<evidence type="ECO:0000256" key="2">
    <source>
        <dbReference type="ARBA" id="ARBA00022692"/>
    </source>
</evidence>
<reference evidence="7 8" key="1">
    <citation type="submission" date="2018-06" db="EMBL/GenBank/DDBJ databases">
        <title>Comparative genomics reveals the genomic features of Rhizophagus irregularis, R. cerebriforme, R. diaphanum and Gigaspora rosea, and their symbiotic lifestyle signature.</title>
        <authorList>
            <person name="Morin E."/>
            <person name="San Clemente H."/>
            <person name="Chen E.C.H."/>
            <person name="De La Providencia I."/>
            <person name="Hainaut M."/>
            <person name="Kuo A."/>
            <person name="Kohler A."/>
            <person name="Murat C."/>
            <person name="Tang N."/>
            <person name="Roy S."/>
            <person name="Loubradou J."/>
            <person name="Henrissat B."/>
            <person name="Grigoriev I.V."/>
            <person name="Corradi N."/>
            <person name="Roux C."/>
            <person name="Martin F.M."/>
        </authorList>
    </citation>
    <scope>NUCLEOTIDE SEQUENCE [LARGE SCALE GENOMIC DNA]</scope>
    <source>
        <strain evidence="7 8">DAOM 227022</strain>
    </source>
</reference>
<evidence type="ECO:0000259" key="6">
    <source>
        <dbReference type="PROSITE" id="PS50262"/>
    </source>
</evidence>
<dbReference type="CDD" id="cd00637">
    <property type="entry name" value="7tm_classA_rhodopsin-like"/>
    <property type="match status" value="1"/>
</dbReference>
<dbReference type="PANTHER" id="PTHR23112">
    <property type="entry name" value="G PROTEIN-COUPLED RECEPTOR 157-RELATED"/>
    <property type="match status" value="1"/>
</dbReference>
<proteinExistence type="predicted"/>
<feature type="domain" description="G-protein coupled receptors family 1 profile" evidence="6">
    <location>
        <begin position="83"/>
        <end position="397"/>
    </location>
</feature>
<dbReference type="InterPro" id="IPR017452">
    <property type="entry name" value="GPCR_Rhodpsn_7TM"/>
</dbReference>
<evidence type="ECO:0000256" key="4">
    <source>
        <dbReference type="ARBA" id="ARBA00023136"/>
    </source>
</evidence>
<feature type="non-terminal residue" evidence="7">
    <location>
        <position position="1"/>
    </location>
</feature>
<feature type="transmembrane region" description="Helical" evidence="5">
    <location>
        <begin position="350"/>
        <end position="372"/>
    </location>
</feature>
<evidence type="ECO:0000256" key="3">
    <source>
        <dbReference type="ARBA" id="ARBA00022989"/>
    </source>
</evidence>
<feature type="transmembrane region" description="Helical" evidence="5">
    <location>
        <begin position="7"/>
        <end position="29"/>
    </location>
</feature>
<feature type="transmembrane region" description="Helical" evidence="5">
    <location>
        <begin position="181"/>
        <end position="202"/>
    </location>
</feature>
<evidence type="ECO:0000256" key="1">
    <source>
        <dbReference type="ARBA" id="ARBA00004141"/>
    </source>
</evidence>
<keyword evidence="4 5" id="KW-0472">Membrane</keyword>
<organism evidence="7 8">
    <name type="scientific">Glomus cerebriforme</name>
    <dbReference type="NCBI Taxonomy" id="658196"/>
    <lineage>
        <taxon>Eukaryota</taxon>
        <taxon>Fungi</taxon>
        <taxon>Fungi incertae sedis</taxon>
        <taxon>Mucoromycota</taxon>
        <taxon>Glomeromycotina</taxon>
        <taxon>Glomeromycetes</taxon>
        <taxon>Glomerales</taxon>
        <taxon>Glomeraceae</taxon>
        <taxon>Glomus</taxon>
    </lineage>
</organism>
<comment type="subcellular location">
    <subcellularLocation>
        <location evidence="1">Membrane</location>
        <topology evidence="1">Multi-pass membrane protein</topology>
    </subcellularLocation>
</comment>
<keyword evidence="8" id="KW-1185">Reference proteome</keyword>
<dbReference type="PANTHER" id="PTHR23112:SF0">
    <property type="entry name" value="TRANSMEMBRANE PROTEIN 116"/>
    <property type="match status" value="1"/>
</dbReference>
<evidence type="ECO:0000313" key="7">
    <source>
        <dbReference type="EMBL" id="RIA95334.1"/>
    </source>
</evidence>
<dbReference type="GO" id="GO:0004930">
    <property type="term" value="F:G protein-coupled receptor activity"/>
    <property type="evidence" value="ECO:0007669"/>
    <property type="project" value="TreeGrafter"/>
</dbReference>
<evidence type="ECO:0000313" key="8">
    <source>
        <dbReference type="Proteomes" id="UP000265703"/>
    </source>
</evidence>
<feature type="transmembrane region" description="Helical" evidence="5">
    <location>
        <begin position="378"/>
        <end position="398"/>
    </location>
</feature>
<accession>A0A397TKD8</accession>
<dbReference type="AlphaFoldDB" id="A0A397TKD8"/>
<dbReference type="SUPFAM" id="SSF81321">
    <property type="entry name" value="Family A G protein-coupled receptor-like"/>
    <property type="match status" value="1"/>
</dbReference>
<dbReference type="GO" id="GO:0005886">
    <property type="term" value="C:plasma membrane"/>
    <property type="evidence" value="ECO:0007669"/>
    <property type="project" value="TreeGrafter"/>
</dbReference>
<evidence type="ECO:0000256" key="5">
    <source>
        <dbReference type="SAM" id="Phobius"/>
    </source>
</evidence>
<protein>
    <recommendedName>
        <fullName evidence="6">G-protein coupled receptors family 1 profile domain-containing protein</fullName>
    </recommendedName>
</protein>
<gene>
    <name evidence="7" type="ORF">C1645_757777</name>
</gene>
<comment type="caution">
    <text evidence="7">The sequence shown here is derived from an EMBL/GenBank/DDBJ whole genome shotgun (WGS) entry which is preliminary data.</text>
</comment>
<feature type="transmembrane region" description="Helical" evidence="5">
    <location>
        <begin position="104"/>
        <end position="126"/>
    </location>
</feature>
<dbReference type="Gene3D" id="1.20.1070.10">
    <property type="entry name" value="Rhodopsin 7-helix transmembrane proteins"/>
    <property type="match status" value="1"/>
</dbReference>
<dbReference type="GO" id="GO:0007189">
    <property type="term" value="P:adenylate cyclase-activating G protein-coupled receptor signaling pathway"/>
    <property type="evidence" value="ECO:0007669"/>
    <property type="project" value="TreeGrafter"/>
</dbReference>
<keyword evidence="3 5" id="KW-1133">Transmembrane helix</keyword>
<feature type="transmembrane region" description="Helical" evidence="5">
    <location>
        <begin position="222"/>
        <end position="245"/>
    </location>
</feature>
<dbReference type="EMBL" id="QKYT01000063">
    <property type="protein sequence ID" value="RIA95334.1"/>
    <property type="molecule type" value="Genomic_DNA"/>
</dbReference>
<dbReference type="PROSITE" id="PS50262">
    <property type="entry name" value="G_PROTEIN_RECEP_F1_2"/>
    <property type="match status" value="1"/>
</dbReference>
<name>A0A397TKD8_9GLOM</name>
<sequence length="468" mass="52721">MIPYSRWYISCITCFALMIMISEGAVISLNHPQKILLTKRLPQTLNDESAESEMYESIYQIDPIGSAIIYALGIIVSFANMAGSSLMIYLTIRHKSESLTPSKRFPLYMATIDFCTSIVTIPNLFYPMEKDYLLIGSWCTLLGFITSLLILMNMMLMASLALITYLRICKCYVVNLGKKDWILFVSILFPTLIISFVTWYLNGFGPDTFWCFINQEESGSRVNLIALIIFTYVATIITSFCYMSVIKRIHNAEAMLTSTPFTKNSNNEQLKSKILSFKKKSSQISPDKISSSLSNFHKTSLEHFLTISSTSIDGLETRPPSFFYGTTNSPTAAQECTVKNIAKATKKMSLYIFLQLIQYTPIIIYSLCILLNQMQTWVYVLTILMLNLGGVAKSLTFMKNELSCNSTNGSVKRERGTLCKYNVSLNENFSKFTNNEISSYDVDGQNESSVNGNVPIISVTVQQGLFVD</sequence>
<dbReference type="Proteomes" id="UP000265703">
    <property type="component" value="Unassembled WGS sequence"/>
</dbReference>
<keyword evidence="2 5" id="KW-0812">Transmembrane</keyword>